<feature type="coiled-coil region" evidence="3">
    <location>
        <begin position="269"/>
        <end position="306"/>
    </location>
</feature>
<feature type="compositionally biased region" description="Basic and acidic residues" evidence="4">
    <location>
        <begin position="457"/>
        <end position="489"/>
    </location>
</feature>
<organism evidence="7 8">
    <name type="scientific">Lagenidium giganteum</name>
    <dbReference type="NCBI Taxonomy" id="4803"/>
    <lineage>
        <taxon>Eukaryota</taxon>
        <taxon>Sar</taxon>
        <taxon>Stramenopiles</taxon>
        <taxon>Oomycota</taxon>
        <taxon>Peronosporomycetes</taxon>
        <taxon>Pythiales</taxon>
        <taxon>Pythiaceae</taxon>
    </lineage>
</organism>
<dbReference type="InterPro" id="IPR019147">
    <property type="entry name" value="SWAP_N_domain"/>
</dbReference>
<dbReference type="Gene3D" id="1.10.10.790">
    <property type="entry name" value="Surp module"/>
    <property type="match status" value="1"/>
</dbReference>
<sequence length="611" mass="70499">RSRSQRSERRSRDRSRTSRDRVVERRQRRPSAERTRRSRSRSRSRSHSRSRSRSRSRRSRRDEQRSARAEDDAATVPPRETLDRANMDVSADESDGSERSKDTHSQRREKPAKKSSERQRRKRSRSVSSSDSESSSSSSDSDSDDGRRRRNRSRSKKSHKSDRKKSKKHKKDRKSKKKKKAKKHDKAAPRAVDQNAYGKYGILRESDFHQKAVSFKAWLRDVKKIADFNGPKWEAMEYFREYMEDYNTATLPHEKYYDLEKYELRQYQKKKLKASREQAQELLPTLRDEERVRQERRAAKEAKEREDFRLIMQTMDKDKIEAMREQERLRSQMQMHYKAGNVAEARHAFAGLASSTDNNGMSSSILVTGVRGYSCAVFDDPELAWSLHTEAHLIRWRDDPQLLVDRFDARNLLDDKAAFRKLKSKRDGDGNTTNDDDERLIHALRYADYDVEFPRGATEHHRNGDDDGDAHAMKTQSDDQAERGNHEDSISDPDPSKLFVPMCPPPGGLAVPATAQQHDVIAATAERVANCPQLEVLLRVKHSSDPRLAFLAMDHELHGYYIRLKTTPAARRPSTAKEIDANADRASDTAAPQISLVGTQYDSDEVEQATS</sequence>
<dbReference type="EMBL" id="DAKRPA010000335">
    <property type="protein sequence ID" value="DAZ93208.1"/>
    <property type="molecule type" value="Genomic_DNA"/>
</dbReference>
<keyword evidence="1" id="KW-0805">Transcription regulation</keyword>
<feature type="compositionally biased region" description="Basic and acidic residues" evidence="4">
    <location>
        <begin position="60"/>
        <end position="71"/>
    </location>
</feature>
<proteinExistence type="predicted"/>
<reference evidence="7" key="1">
    <citation type="submission" date="2022-11" db="EMBL/GenBank/DDBJ databases">
        <authorList>
            <person name="Morgan W.R."/>
            <person name="Tartar A."/>
        </authorList>
    </citation>
    <scope>NUCLEOTIDE SEQUENCE</scope>
    <source>
        <strain evidence="7">ARSEF 373</strain>
    </source>
</reference>
<protein>
    <submittedName>
        <fullName evidence="7">Uncharacterized protein</fullName>
    </submittedName>
</protein>
<dbReference type="InterPro" id="IPR035967">
    <property type="entry name" value="SWAP/Surp_sf"/>
</dbReference>
<evidence type="ECO:0000313" key="8">
    <source>
        <dbReference type="Proteomes" id="UP001146120"/>
    </source>
</evidence>
<dbReference type="InterPro" id="IPR000061">
    <property type="entry name" value="Surp"/>
</dbReference>
<comment type="caution">
    <text evidence="7">The sequence shown here is derived from an EMBL/GenBank/DDBJ whole genome shotgun (WGS) entry which is preliminary data.</text>
</comment>
<feature type="compositionally biased region" description="Low complexity" evidence="4">
    <location>
        <begin position="126"/>
        <end position="140"/>
    </location>
</feature>
<dbReference type="Pfam" id="PF01805">
    <property type="entry name" value="Surp"/>
    <property type="match status" value="1"/>
</dbReference>
<reference evidence="7" key="2">
    <citation type="journal article" date="2023" name="Microbiol Resour">
        <title>Decontamination and Annotation of the Draft Genome Sequence of the Oomycete Lagenidium giganteum ARSEF 373.</title>
        <authorList>
            <person name="Morgan W.R."/>
            <person name="Tartar A."/>
        </authorList>
    </citation>
    <scope>NUCLEOTIDE SEQUENCE</scope>
    <source>
        <strain evidence="7">ARSEF 373</strain>
    </source>
</reference>
<evidence type="ECO:0000313" key="7">
    <source>
        <dbReference type="EMBL" id="DAZ93208.1"/>
    </source>
</evidence>
<keyword evidence="8" id="KW-1185">Reference proteome</keyword>
<evidence type="ECO:0000256" key="3">
    <source>
        <dbReference type="SAM" id="Coils"/>
    </source>
</evidence>
<evidence type="ECO:0000256" key="1">
    <source>
        <dbReference type="ARBA" id="ARBA00023015"/>
    </source>
</evidence>
<feature type="region of interest" description="Disordered" evidence="4">
    <location>
        <begin position="569"/>
        <end position="611"/>
    </location>
</feature>
<evidence type="ECO:0000256" key="2">
    <source>
        <dbReference type="ARBA" id="ARBA00023163"/>
    </source>
</evidence>
<dbReference type="GO" id="GO:0006396">
    <property type="term" value="P:RNA processing"/>
    <property type="evidence" value="ECO:0007669"/>
    <property type="project" value="InterPro"/>
</dbReference>
<dbReference type="AlphaFoldDB" id="A0AAV2YIW3"/>
<dbReference type="SMART" id="SM01141">
    <property type="entry name" value="DRY_EERY"/>
    <property type="match status" value="1"/>
</dbReference>
<feature type="compositionally biased region" description="Acidic residues" evidence="4">
    <location>
        <begin position="602"/>
        <end position="611"/>
    </location>
</feature>
<evidence type="ECO:0000259" key="6">
    <source>
        <dbReference type="SMART" id="SM01141"/>
    </source>
</evidence>
<keyword evidence="2" id="KW-0804">Transcription</keyword>
<feature type="region of interest" description="Disordered" evidence="4">
    <location>
        <begin position="454"/>
        <end position="498"/>
    </location>
</feature>
<feature type="domain" description="Suppressor of white apricot N-terminal" evidence="6">
    <location>
        <begin position="367"/>
        <end position="481"/>
    </location>
</feature>
<dbReference type="SMART" id="SM00648">
    <property type="entry name" value="SWAP"/>
    <property type="match status" value="1"/>
</dbReference>
<dbReference type="SUPFAM" id="SSF109905">
    <property type="entry name" value="Surp module (SWAP domain)"/>
    <property type="match status" value="1"/>
</dbReference>
<feature type="compositionally biased region" description="Basic and acidic residues" evidence="4">
    <location>
        <begin position="575"/>
        <end position="587"/>
    </location>
</feature>
<feature type="region of interest" description="Disordered" evidence="4">
    <location>
        <begin position="1"/>
        <end position="193"/>
    </location>
</feature>
<dbReference type="PANTHER" id="PTHR34689:SF1">
    <property type="entry name" value="NUCLEIC ACID-BINDING PROTEIN"/>
    <property type="match status" value="1"/>
</dbReference>
<feature type="non-terminal residue" evidence="7">
    <location>
        <position position="1"/>
    </location>
</feature>
<name>A0AAV2YIW3_9STRA</name>
<dbReference type="Pfam" id="PF09750">
    <property type="entry name" value="DRY_EERY"/>
    <property type="match status" value="1"/>
</dbReference>
<dbReference type="PANTHER" id="PTHR34689">
    <property type="entry name" value="NUCLEIC ACID-BINDING PROTEIN"/>
    <property type="match status" value="1"/>
</dbReference>
<feature type="compositionally biased region" description="Basic and acidic residues" evidence="4">
    <location>
        <begin position="96"/>
        <end position="118"/>
    </location>
</feature>
<feature type="compositionally biased region" description="Polar residues" evidence="4">
    <location>
        <begin position="590"/>
        <end position="601"/>
    </location>
</feature>
<gene>
    <name evidence="7" type="ORF">N0F65_001560</name>
</gene>
<dbReference type="GO" id="GO:0003723">
    <property type="term" value="F:RNA binding"/>
    <property type="evidence" value="ECO:0007669"/>
    <property type="project" value="InterPro"/>
</dbReference>
<keyword evidence="3" id="KW-0175">Coiled coil</keyword>
<feature type="domain" description="SURP motif" evidence="5">
    <location>
        <begin position="518"/>
        <end position="570"/>
    </location>
</feature>
<feature type="compositionally biased region" description="Basic residues" evidence="4">
    <location>
        <begin position="36"/>
        <end position="59"/>
    </location>
</feature>
<accession>A0AAV2YIW3</accession>
<evidence type="ECO:0000256" key="4">
    <source>
        <dbReference type="SAM" id="MobiDB-lite"/>
    </source>
</evidence>
<feature type="compositionally biased region" description="Basic and acidic residues" evidence="4">
    <location>
        <begin position="1"/>
        <end position="35"/>
    </location>
</feature>
<evidence type="ECO:0000259" key="5">
    <source>
        <dbReference type="SMART" id="SM00648"/>
    </source>
</evidence>
<dbReference type="Proteomes" id="UP001146120">
    <property type="component" value="Unassembled WGS sequence"/>
</dbReference>
<feature type="compositionally biased region" description="Basic residues" evidence="4">
    <location>
        <begin position="148"/>
        <end position="185"/>
    </location>
</feature>